<accession>A0A9Q1K4B4</accession>
<reference evidence="2" key="1">
    <citation type="submission" date="2022-04" db="EMBL/GenBank/DDBJ databases">
        <title>Carnegiea gigantea Genome sequencing and assembly v2.</title>
        <authorList>
            <person name="Copetti D."/>
            <person name="Sanderson M.J."/>
            <person name="Burquez A."/>
            <person name="Wojciechowski M.F."/>
        </authorList>
    </citation>
    <scope>NUCLEOTIDE SEQUENCE</scope>
    <source>
        <strain evidence="2">SGP5-SGP5p</strain>
        <tissue evidence="2">Aerial part</tissue>
    </source>
</reference>
<sequence length="160" mass="18120">MFKLQISGIISCGEPMNGENTPTFSGSEATDLHAGGLCCCRRRVGVLLIWVFFRPMFAGVEGGDMGCEKEREIRKVESLPWLRNDGARCSIAMPRRGEAEEPSRVEEREPISGKDREERESSGGREEKERAPSLFGLNYQIKRKGKARFSGPVFWPKFWF</sequence>
<dbReference type="Proteomes" id="UP001153076">
    <property type="component" value="Unassembled WGS sequence"/>
</dbReference>
<organism evidence="2 3">
    <name type="scientific">Carnegiea gigantea</name>
    <dbReference type="NCBI Taxonomy" id="171969"/>
    <lineage>
        <taxon>Eukaryota</taxon>
        <taxon>Viridiplantae</taxon>
        <taxon>Streptophyta</taxon>
        <taxon>Embryophyta</taxon>
        <taxon>Tracheophyta</taxon>
        <taxon>Spermatophyta</taxon>
        <taxon>Magnoliopsida</taxon>
        <taxon>eudicotyledons</taxon>
        <taxon>Gunneridae</taxon>
        <taxon>Pentapetalae</taxon>
        <taxon>Caryophyllales</taxon>
        <taxon>Cactineae</taxon>
        <taxon>Cactaceae</taxon>
        <taxon>Cactoideae</taxon>
        <taxon>Echinocereeae</taxon>
        <taxon>Carnegiea</taxon>
    </lineage>
</organism>
<feature type="compositionally biased region" description="Basic and acidic residues" evidence="1">
    <location>
        <begin position="95"/>
        <end position="131"/>
    </location>
</feature>
<name>A0A9Q1K4B4_9CARY</name>
<keyword evidence="3" id="KW-1185">Reference proteome</keyword>
<dbReference type="EMBL" id="JAKOGI010000359">
    <property type="protein sequence ID" value="KAJ8436176.1"/>
    <property type="molecule type" value="Genomic_DNA"/>
</dbReference>
<feature type="region of interest" description="Disordered" evidence="1">
    <location>
        <begin position="92"/>
        <end position="131"/>
    </location>
</feature>
<evidence type="ECO:0000313" key="2">
    <source>
        <dbReference type="EMBL" id="KAJ8436176.1"/>
    </source>
</evidence>
<gene>
    <name evidence="2" type="ORF">Cgig2_034204</name>
</gene>
<evidence type="ECO:0000313" key="3">
    <source>
        <dbReference type="Proteomes" id="UP001153076"/>
    </source>
</evidence>
<protein>
    <submittedName>
        <fullName evidence="2">Uncharacterized protein</fullName>
    </submittedName>
</protein>
<comment type="caution">
    <text evidence="2">The sequence shown here is derived from an EMBL/GenBank/DDBJ whole genome shotgun (WGS) entry which is preliminary data.</text>
</comment>
<proteinExistence type="predicted"/>
<evidence type="ECO:0000256" key="1">
    <source>
        <dbReference type="SAM" id="MobiDB-lite"/>
    </source>
</evidence>
<dbReference type="AlphaFoldDB" id="A0A9Q1K4B4"/>